<reference evidence="3 4" key="1">
    <citation type="submission" date="2016-10" db="EMBL/GenBank/DDBJ databases">
        <authorList>
            <person name="de Groot N.N."/>
        </authorList>
    </citation>
    <scope>NUCLEOTIDE SEQUENCE [LARGE SCALE GENOMIC DNA]</scope>
    <source>
        <strain evidence="3 4">NP_1H</strain>
    </source>
</reference>
<proteinExistence type="predicted"/>
<dbReference type="RefSeq" id="WP_090587087.1">
    <property type="nucleotide sequence ID" value="NZ_FNDT01000011.1"/>
</dbReference>
<feature type="transmembrane region" description="Helical" evidence="2">
    <location>
        <begin position="86"/>
        <end position="107"/>
    </location>
</feature>
<name>A0A1G8KJJ1_9MICC</name>
<dbReference type="AlphaFoldDB" id="A0A1G8KJJ1"/>
<feature type="transmembrane region" description="Helical" evidence="2">
    <location>
        <begin position="306"/>
        <end position="325"/>
    </location>
</feature>
<feature type="transmembrane region" description="Helical" evidence="2">
    <location>
        <begin position="218"/>
        <end position="236"/>
    </location>
</feature>
<dbReference type="STRING" id="335973.SAMN04488693_11161"/>
<feature type="transmembrane region" description="Helical" evidence="2">
    <location>
        <begin position="127"/>
        <end position="150"/>
    </location>
</feature>
<feature type="region of interest" description="Disordered" evidence="1">
    <location>
        <begin position="1"/>
        <end position="32"/>
    </location>
</feature>
<evidence type="ECO:0000256" key="2">
    <source>
        <dbReference type="SAM" id="Phobius"/>
    </source>
</evidence>
<accession>A0A1G8KJJ1</accession>
<feature type="compositionally biased region" description="Acidic residues" evidence="1">
    <location>
        <begin position="350"/>
        <end position="371"/>
    </location>
</feature>
<gene>
    <name evidence="3" type="ORF">SAMN04488693_11161</name>
</gene>
<feature type="region of interest" description="Disordered" evidence="1">
    <location>
        <begin position="345"/>
        <end position="380"/>
    </location>
</feature>
<keyword evidence="2" id="KW-0812">Transmembrane</keyword>
<evidence type="ECO:0000313" key="3">
    <source>
        <dbReference type="EMBL" id="SDI43574.1"/>
    </source>
</evidence>
<dbReference type="Proteomes" id="UP000199258">
    <property type="component" value="Unassembled WGS sequence"/>
</dbReference>
<feature type="transmembrane region" description="Helical" evidence="2">
    <location>
        <begin position="162"/>
        <end position="180"/>
    </location>
</feature>
<organism evidence="3 4">
    <name type="scientific">Arthrobacter subterraneus</name>
    <dbReference type="NCBI Taxonomy" id="335973"/>
    <lineage>
        <taxon>Bacteria</taxon>
        <taxon>Bacillati</taxon>
        <taxon>Actinomycetota</taxon>
        <taxon>Actinomycetes</taxon>
        <taxon>Micrococcales</taxon>
        <taxon>Micrococcaceae</taxon>
        <taxon>Arthrobacter</taxon>
    </lineage>
</organism>
<feature type="transmembrane region" description="Helical" evidence="2">
    <location>
        <begin position="281"/>
        <end position="300"/>
    </location>
</feature>
<keyword evidence="2" id="KW-1133">Transmembrane helix</keyword>
<evidence type="ECO:0000313" key="4">
    <source>
        <dbReference type="Proteomes" id="UP000199258"/>
    </source>
</evidence>
<sequence length="380" mass="41307">MPGQSAPDSAPASDTTDSGPTPGERRAATEAARLRAARAEKLKAASGTASAWAAKSGKRTAALTAAASRGVVANVRSWRADQVRRILVSIIVPGALAATAIIAGVFADREILGAELLRPDLTLVSPNQYSLFIWALIGVGMLGYVVHQWLPRQAHSPRHRGLGWIVMAALLLNLALTWLIRDELHTESLVVHGLLLLLLLVSLRWLNRWSAFSSLEGALVDVPLGLFLGWTGFTALTHTAAVLSLNGFSWLTGDEFVWALIGLGIIVLVGGVVCSLDRGRMAVALAAVWGMGWIIVERLLGQPQSLLMAGATALAAFLLLITAGSRRHRVDHSYRRELRRRQTSHLPPIELDDEDYEYYEEEPEPFEDGEDPPPRPRRVL</sequence>
<feature type="transmembrane region" description="Helical" evidence="2">
    <location>
        <begin position="186"/>
        <end position="206"/>
    </location>
</feature>
<dbReference type="EMBL" id="FNDT01000011">
    <property type="protein sequence ID" value="SDI43574.1"/>
    <property type="molecule type" value="Genomic_DNA"/>
</dbReference>
<protein>
    <submittedName>
        <fullName evidence="3">Uncharacterized protein</fullName>
    </submittedName>
</protein>
<evidence type="ECO:0000256" key="1">
    <source>
        <dbReference type="SAM" id="MobiDB-lite"/>
    </source>
</evidence>
<keyword evidence="2" id="KW-0472">Membrane</keyword>
<keyword evidence="4" id="KW-1185">Reference proteome</keyword>
<feature type="transmembrane region" description="Helical" evidence="2">
    <location>
        <begin position="256"/>
        <end position="274"/>
    </location>
</feature>
<dbReference type="OrthoDB" id="5189031at2"/>